<dbReference type="Gene3D" id="3.40.50.300">
    <property type="entry name" value="P-loop containing nucleotide triphosphate hydrolases"/>
    <property type="match status" value="1"/>
</dbReference>
<organism evidence="12 13">
    <name type="scientific">Gymnopilus dilepis</name>
    <dbReference type="NCBI Taxonomy" id="231916"/>
    <lineage>
        <taxon>Eukaryota</taxon>
        <taxon>Fungi</taxon>
        <taxon>Dikarya</taxon>
        <taxon>Basidiomycota</taxon>
        <taxon>Agaricomycotina</taxon>
        <taxon>Agaricomycetes</taxon>
        <taxon>Agaricomycetidae</taxon>
        <taxon>Agaricales</taxon>
        <taxon>Agaricineae</taxon>
        <taxon>Hymenogastraceae</taxon>
        <taxon>Gymnopilus</taxon>
    </lineage>
</organism>
<dbReference type="CDD" id="cd18787">
    <property type="entry name" value="SF2_C_DEAD"/>
    <property type="match status" value="1"/>
</dbReference>
<reference evidence="12 13" key="1">
    <citation type="journal article" date="2018" name="Evol. Lett.">
        <title>Horizontal gene cluster transfer increased hallucinogenic mushroom diversity.</title>
        <authorList>
            <person name="Reynolds H.T."/>
            <person name="Vijayakumar V."/>
            <person name="Gluck-Thaler E."/>
            <person name="Korotkin H.B."/>
            <person name="Matheny P.B."/>
            <person name="Slot J.C."/>
        </authorList>
    </citation>
    <scope>NUCLEOTIDE SEQUENCE [LARGE SCALE GENOMIC DNA]</scope>
    <source>
        <strain evidence="12 13">SRW20</strain>
    </source>
</reference>
<dbReference type="EMBL" id="NHYE01005433">
    <property type="protein sequence ID" value="PPQ72912.1"/>
    <property type="molecule type" value="Genomic_DNA"/>
</dbReference>
<evidence type="ECO:0000313" key="12">
    <source>
        <dbReference type="EMBL" id="PPQ72912.1"/>
    </source>
</evidence>
<evidence type="ECO:0000256" key="3">
    <source>
        <dbReference type="ARBA" id="ARBA00022552"/>
    </source>
</evidence>
<evidence type="ECO:0000256" key="8">
    <source>
        <dbReference type="ARBA" id="ARBA00022884"/>
    </source>
</evidence>
<keyword evidence="6 9" id="KW-0347">Helicase</keyword>
<evidence type="ECO:0000256" key="9">
    <source>
        <dbReference type="RuleBase" id="RU365068"/>
    </source>
</evidence>
<dbReference type="InParanoid" id="A0A409W353"/>
<feature type="compositionally biased region" description="Basic and acidic residues" evidence="10">
    <location>
        <begin position="325"/>
        <end position="342"/>
    </location>
</feature>
<feature type="region of interest" description="Disordered" evidence="10">
    <location>
        <begin position="325"/>
        <end position="408"/>
    </location>
</feature>
<comment type="subcellular location">
    <subcellularLocation>
        <location evidence="1">Nucleus</location>
        <location evidence="1">Nucleolus</location>
    </subcellularLocation>
</comment>
<dbReference type="GO" id="GO:0003723">
    <property type="term" value="F:RNA binding"/>
    <property type="evidence" value="ECO:0007669"/>
    <property type="project" value="UniProtKB-UniRule"/>
</dbReference>
<dbReference type="PANTHER" id="PTHR24031">
    <property type="entry name" value="RNA HELICASE"/>
    <property type="match status" value="1"/>
</dbReference>
<comment type="domain">
    <text evidence="9">The Q motif is unique to and characteristic of the DEAD box family of RNA helicases and controls ATP binding and hydrolysis.</text>
</comment>
<feature type="compositionally biased region" description="Basic and acidic residues" evidence="10">
    <location>
        <begin position="381"/>
        <end position="395"/>
    </location>
</feature>
<feature type="compositionally biased region" description="Acidic residues" evidence="10">
    <location>
        <begin position="396"/>
        <end position="406"/>
    </location>
</feature>
<evidence type="ECO:0000256" key="2">
    <source>
        <dbReference type="ARBA" id="ARBA00022517"/>
    </source>
</evidence>
<protein>
    <recommendedName>
        <fullName evidence="9">ATP-dependent RNA helicase</fullName>
        <ecNumber evidence="9">3.6.4.13</ecNumber>
    </recommendedName>
</protein>
<dbReference type="SUPFAM" id="SSF52540">
    <property type="entry name" value="P-loop containing nucleoside triphosphate hydrolases"/>
    <property type="match status" value="1"/>
</dbReference>
<dbReference type="GO" id="GO:0006364">
    <property type="term" value="P:rRNA processing"/>
    <property type="evidence" value="ECO:0007669"/>
    <property type="project" value="UniProtKB-KW"/>
</dbReference>
<feature type="domain" description="Helicase C-terminal" evidence="11">
    <location>
        <begin position="49"/>
        <end position="211"/>
    </location>
</feature>
<dbReference type="GO" id="GO:0005524">
    <property type="term" value="F:ATP binding"/>
    <property type="evidence" value="ECO:0007669"/>
    <property type="project" value="UniProtKB-UniRule"/>
</dbReference>
<evidence type="ECO:0000256" key="7">
    <source>
        <dbReference type="ARBA" id="ARBA00022840"/>
    </source>
</evidence>
<dbReference type="InterPro" id="IPR027417">
    <property type="entry name" value="P-loop_NTPase"/>
</dbReference>
<proteinExistence type="inferred from homology"/>
<keyword evidence="4 9" id="KW-0547">Nucleotide-binding</keyword>
<dbReference type="GO" id="GO:0005730">
    <property type="term" value="C:nucleolus"/>
    <property type="evidence" value="ECO:0007669"/>
    <property type="project" value="UniProtKB-SubCell"/>
</dbReference>
<dbReference type="EC" id="3.6.4.13" evidence="9"/>
<dbReference type="Proteomes" id="UP000284706">
    <property type="component" value="Unassembled WGS sequence"/>
</dbReference>
<keyword evidence="3" id="KW-0698">rRNA processing</keyword>
<keyword evidence="8 9" id="KW-0694">RNA-binding</keyword>
<dbReference type="SMART" id="SM00490">
    <property type="entry name" value="HELICc"/>
    <property type="match status" value="1"/>
</dbReference>
<evidence type="ECO:0000256" key="1">
    <source>
        <dbReference type="ARBA" id="ARBA00004604"/>
    </source>
</evidence>
<feature type="compositionally biased region" description="Basic residues" evidence="10">
    <location>
        <begin position="362"/>
        <end position="372"/>
    </location>
</feature>
<keyword evidence="5 9" id="KW-0378">Hydrolase</keyword>
<comment type="catalytic activity">
    <reaction evidence="9">
        <text>ATP + H2O = ADP + phosphate + H(+)</text>
        <dbReference type="Rhea" id="RHEA:13065"/>
        <dbReference type="ChEBI" id="CHEBI:15377"/>
        <dbReference type="ChEBI" id="CHEBI:15378"/>
        <dbReference type="ChEBI" id="CHEBI:30616"/>
        <dbReference type="ChEBI" id="CHEBI:43474"/>
        <dbReference type="ChEBI" id="CHEBI:456216"/>
        <dbReference type="EC" id="3.6.4.13"/>
    </reaction>
</comment>
<dbReference type="GO" id="GO:0003724">
    <property type="term" value="F:RNA helicase activity"/>
    <property type="evidence" value="ECO:0007669"/>
    <property type="project" value="UniProtKB-EC"/>
</dbReference>
<dbReference type="InterPro" id="IPR025313">
    <property type="entry name" value="SPB4-like_CTE"/>
</dbReference>
<evidence type="ECO:0000256" key="10">
    <source>
        <dbReference type="SAM" id="MobiDB-lite"/>
    </source>
</evidence>
<accession>A0A409W353</accession>
<evidence type="ECO:0000259" key="11">
    <source>
        <dbReference type="PROSITE" id="PS51194"/>
    </source>
</evidence>
<dbReference type="SMART" id="SM01178">
    <property type="entry name" value="DUF4217"/>
    <property type="match status" value="1"/>
</dbReference>
<dbReference type="GO" id="GO:0016787">
    <property type="term" value="F:hydrolase activity"/>
    <property type="evidence" value="ECO:0007669"/>
    <property type="project" value="UniProtKB-KW"/>
</dbReference>
<feature type="non-terminal residue" evidence="12">
    <location>
        <position position="1"/>
    </location>
</feature>
<sequence length="441" mass="49804">KKIKGAHGREGDDKGQIIEERRTPAKDGIGLTTFLSLQNYFIECRPSEKLVQLSRIISQEVSNNQSSHFIVYFATCACVDYFYKILPALIKCRATFHSLHGNLSPSARTKTLAAFASAAPSSSSPSILLATDVAARGLDLPTVDVVIQFDPPTDTKTFSHRCGRTARAGKAGRAWVLLAGREVDFVDFLAVRKIPLKKQAYITAESSEDVPAGDIPTEDPYVTLYLEQIRKTIVCDRALHDQSIKAFVSFIRAYSKHEASYIFRVKDLDLIGVARSYGLLRLPKMPELKQVDKESWQDAEISWDSFSYADPGQEAKRLAALDKVRTEKAERDKDAPRSDIVTKKRNTAWSHQAERKADRERRRDKKKLKKKWLASQAASDETPKEQIIGKRHREEPDEMADAGTDIDDWRELAREEKMAKRVRKGLVSQKEFDDEFADLGQ</sequence>
<evidence type="ECO:0000256" key="4">
    <source>
        <dbReference type="ARBA" id="ARBA00022741"/>
    </source>
</evidence>
<dbReference type="AlphaFoldDB" id="A0A409W353"/>
<dbReference type="STRING" id="231916.A0A409W353"/>
<dbReference type="InterPro" id="IPR001650">
    <property type="entry name" value="Helicase_C-like"/>
</dbReference>
<keyword evidence="7 9" id="KW-0067">ATP-binding</keyword>
<dbReference type="InterPro" id="IPR056330">
    <property type="entry name" value="CTT_SPB4"/>
</dbReference>
<keyword evidence="2" id="KW-0690">Ribosome biogenesis</keyword>
<comment type="caution">
    <text evidence="12">The sequence shown here is derived from an EMBL/GenBank/DDBJ whole genome shotgun (WGS) entry which is preliminary data.</text>
</comment>
<gene>
    <name evidence="12" type="ORF">CVT26_014575</name>
</gene>
<evidence type="ECO:0000256" key="6">
    <source>
        <dbReference type="ARBA" id="ARBA00022806"/>
    </source>
</evidence>
<comment type="similarity">
    <text evidence="9">Belongs to the DEAD box helicase family.</text>
</comment>
<evidence type="ECO:0000313" key="13">
    <source>
        <dbReference type="Proteomes" id="UP000284706"/>
    </source>
</evidence>
<dbReference type="PROSITE" id="PS51194">
    <property type="entry name" value="HELICASE_CTER"/>
    <property type="match status" value="1"/>
</dbReference>
<dbReference type="Pfam" id="PF00271">
    <property type="entry name" value="Helicase_C"/>
    <property type="match status" value="1"/>
</dbReference>
<keyword evidence="13" id="KW-1185">Reference proteome</keyword>
<comment type="function">
    <text evidence="9">RNA helicase.</text>
</comment>
<dbReference type="Pfam" id="PF23681">
    <property type="entry name" value="CTT_SPB4"/>
    <property type="match status" value="1"/>
</dbReference>
<evidence type="ECO:0000256" key="5">
    <source>
        <dbReference type="ARBA" id="ARBA00022801"/>
    </source>
</evidence>
<dbReference type="Pfam" id="PF13959">
    <property type="entry name" value="CTE_SPB4"/>
    <property type="match status" value="1"/>
</dbReference>
<name>A0A409W353_9AGAR</name>
<dbReference type="OrthoDB" id="7396459at2759"/>
<feature type="compositionally biased region" description="Basic and acidic residues" evidence="10">
    <location>
        <begin position="352"/>
        <end position="361"/>
    </location>
</feature>